<dbReference type="InterPro" id="IPR010499">
    <property type="entry name" value="AraC_E-bd"/>
</dbReference>
<dbReference type="PRINTS" id="PR00032">
    <property type="entry name" value="HTHARAC"/>
</dbReference>
<dbReference type="InterPro" id="IPR011256">
    <property type="entry name" value="Reg_factor_effector_dom_sf"/>
</dbReference>
<dbReference type="SUPFAM" id="SSF46689">
    <property type="entry name" value="Homeodomain-like"/>
    <property type="match status" value="2"/>
</dbReference>
<evidence type="ECO:0000256" key="3">
    <source>
        <dbReference type="ARBA" id="ARBA00023163"/>
    </source>
</evidence>
<evidence type="ECO:0000313" key="5">
    <source>
        <dbReference type="EMBL" id="UXI70075.1"/>
    </source>
</evidence>
<feature type="domain" description="HTH araC/xylS-type" evidence="4">
    <location>
        <begin position="15"/>
        <end position="113"/>
    </location>
</feature>
<dbReference type="SMART" id="SM00871">
    <property type="entry name" value="AraC_E_bind"/>
    <property type="match status" value="1"/>
</dbReference>
<keyword evidence="3" id="KW-0804">Transcription</keyword>
<dbReference type="PROSITE" id="PS01124">
    <property type="entry name" value="HTH_ARAC_FAMILY_2"/>
    <property type="match status" value="1"/>
</dbReference>
<dbReference type="RefSeq" id="WP_261697026.1">
    <property type="nucleotide sequence ID" value="NZ_CP104694.1"/>
</dbReference>
<keyword evidence="2" id="KW-0238">DNA-binding</keyword>
<evidence type="ECO:0000259" key="4">
    <source>
        <dbReference type="PROSITE" id="PS01124"/>
    </source>
</evidence>
<dbReference type="Pfam" id="PF12833">
    <property type="entry name" value="HTH_18"/>
    <property type="match status" value="1"/>
</dbReference>
<dbReference type="InterPro" id="IPR020449">
    <property type="entry name" value="Tscrpt_reg_AraC-type_HTH"/>
</dbReference>
<dbReference type="SMART" id="SM00342">
    <property type="entry name" value="HTH_ARAC"/>
    <property type="match status" value="1"/>
</dbReference>
<dbReference type="InterPro" id="IPR018062">
    <property type="entry name" value="HTH_AraC-typ_CS"/>
</dbReference>
<dbReference type="Gene3D" id="3.20.80.10">
    <property type="entry name" value="Regulatory factor, effector binding domain"/>
    <property type="match status" value="1"/>
</dbReference>
<dbReference type="EMBL" id="CP104694">
    <property type="protein sequence ID" value="UXI70075.1"/>
    <property type="molecule type" value="Genomic_DNA"/>
</dbReference>
<dbReference type="PANTHER" id="PTHR40055:SF1">
    <property type="entry name" value="TRANSCRIPTIONAL REGULATOR YGIV-RELATED"/>
    <property type="match status" value="1"/>
</dbReference>
<evidence type="ECO:0000313" key="6">
    <source>
        <dbReference type="Proteomes" id="UP001064632"/>
    </source>
</evidence>
<dbReference type="InterPro" id="IPR050908">
    <property type="entry name" value="SmbC-like"/>
</dbReference>
<organism evidence="5 6">
    <name type="scientific">Tahibacter amnicola</name>
    <dbReference type="NCBI Taxonomy" id="2976241"/>
    <lineage>
        <taxon>Bacteria</taxon>
        <taxon>Pseudomonadati</taxon>
        <taxon>Pseudomonadota</taxon>
        <taxon>Gammaproteobacteria</taxon>
        <taxon>Lysobacterales</taxon>
        <taxon>Rhodanobacteraceae</taxon>
        <taxon>Tahibacter</taxon>
    </lineage>
</organism>
<dbReference type="PROSITE" id="PS00041">
    <property type="entry name" value="HTH_ARAC_FAMILY_1"/>
    <property type="match status" value="1"/>
</dbReference>
<proteinExistence type="predicted"/>
<keyword evidence="6" id="KW-1185">Reference proteome</keyword>
<dbReference type="Proteomes" id="UP001064632">
    <property type="component" value="Chromosome"/>
</dbReference>
<dbReference type="Gene3D" id="1.10.10.60">
    <property type="entry name" value="Homeodomain-like"/>
    <property type="match status" value="2"/>
</dbReference>
<dbReference type="InterPro" id="IPR018060">
    <property type="entry name" value="HTH_AraC"/>
</dbReference>
<evidence type="ECO:0000256" key="1">
    <source>
        <dbReference type="ARBA" id="ARBA00023015"/>
    </source>
</evidence>
<keyword evidence="1" id="KW-0805">Transcription regulation</keyword>
<protein>
    <submittedName>
        <fullName evidence="5">AraC family transcriptional regulator</fullName>
    </submittedName>
</protein>
<dbReference type="InterPro" id="IPR009057">
    <property type="entry name" value="Homeodomain-like_sf"/>
</dbReference>
<sequence length="289" mass="32889">MKRSRTRLSYADRVLRVVQHLVRHPEQDPSLEQLAAIGLFSPFHFHRIYHAMTGETVKDTQRRLRLHQAAISLLGSTDPIKTIAQRAGYGSQAAFTRAFANAYGQAPARYRQRGQAPSLLPRFTPPEAMDMYEVRIENRPEITVIARTHHGAYHQIGQVFEHLQVWAAARQLLRDSTRWFGMYPDDPSAKPEAELRSTAAFMTESVTRPGETPLDDSVHWQVIAGGRYAVIEHVGPYAELDRAYHWLFCSWLPQSGEEGRDGPCVEEYLNDVRTVPPHQLRTQIAVPLC</sequence>
<gene>
    <name evidence="5" type="ORF">N4264_10740</name>
</gene>
<reference evidence="5" key="1">
    <citation type="submission" date="2022-09" db="EMBL/GenBank/DDBJ databases">
        <title>Tahibacter sp. nov., isolated from a fresh water.</title>
        <authorList>
            <person name="Baek J.H."/>
            <person name="Lee J.K."/>
            <person name="Kim J.M."/>
            <person name="Jeon C.O."/>
        </authorList>
    </citation>
    <scope>NUCLEOTIDE SEQUENCE</scope>
    <source>
        <strain evidence="5">W38</strain>
    </source>
</reference>
<dbReference type="InterPro" id="IPR029442">
    <property type="entry name" value="GyrI-like"/>
</dbReference>
<dbReference type="SUPFAM" id="SSF55136">
    <property type="entry name" value="Probable bacterial effector-binding domain"/>
    <property type="match status" value="1"/>
</dbReference>
<accession>A0ABY6BNV3</accession>
<dbReference type="PANTHER" id="PTHR40055">
    <property type="entry name" value="TRANSCRIPTIONAL REGULATOR YGIV-RELATED"/>
    <property type="match status" value="1"/>
</dbReference>
<dbReference type="Pfam" id="PF06445">
    <property type="entry name" value="GyrI-like"/>
    <property type="match status" value="1"/>
</dbReference>
<name>A0ABY6BNV3_9GAMM</name>
<evidence type="ECO:0000256" key="2">
    <source>
        <dbReference type="ARBA" id="ARBA00023125"/>
    </source>
</evidence>